<name>A0A1R2ARR2_9CILI</name>
<sequence>MPPAKLKEKIQEFDENINEIQESLEKQNATTSTLEKHNALLLRQVDSLRSIFEKFYEEIVTRVGKIETTIEERVAQAENTLNERMRKIERSLDFMVTLEKASSTNKRLRSEILENIEDNKIMCEKEFFAIRQSLEKALQSIEKQSAENVFMSQEFIRTSGDKINMIVTDTEVFKEQIHKDFSILTNWAGQIEKKITEIPYELTSYVDKSIREFEAFLHRNQKDSRDSRDSLNRLSSFL</sequence>
<keyword evidence="2" id="KW-1185">Reference proteome</keyword>
<dbReference type="Proteomes" id="UP000187209">
    <property type="component" value="Unassembled WGS sequence"/>
</dbReference>
<evidence type="ECO:0000313" key="2">
    <source>
        <dbReference type="Proteomes" id="UP000187209"/>
    </source>
</evidence>
<proteinExistence type="predicted"/>
<protein>
    <submittedName>
        <fullName evidence="1">Uncharacterized protein</fullName>
    </submittedName>
</protein>
<reference evidence="1 2" key="1">
    <citation type="submission" date="2016-11" db="EMBL/GenBank/DDBJ databases">
        <title>The macronuclear genome of Stentor coeruleus: a giant cell with tiny introns.</title>
        <authorList>
            <person name="Slabodnick M."/>
            <person name="Ruby J.G."/>
            <person name="Reiff S.B."/>
            <person name="Swart E.C."/>
            <person name="Gosai S."/>
            <person name="Prabakaran S."/>
            <person name="Witkowska E."/>
            <person name="Larue G.E."/>
            <person name="Fisher S."/>
            <person name="Freeman R.M."/>
            <person name="Gunawardena J."/>
            <person name="Chu W."/>
            <person name="Stover N.A."/>
            <person name="Gregory B.D."/>
            <person name="Nowacki M."/>
            <person name="Derisi J."/>
            <person name="Roy S.W."/>
            <person name="Marshall W.F."/>
            <person name="Sood P."/>
        </authorList>
    </citation>
    <scope>NUCLEOTIDE SEQUENCE [LARGE SCALE GENOMIC DNA]</scope>
    <source>
        <strain evidence="1">WM001</strain>
    </source>
</reference>
<dbReference type="AlphaFoldDB" id="A0A1R2ARR2"/>
<gene>
    <name evidence="1" type="ORF">SteCoe_35785</name>
</gene>
<evidence type="ECO:0000313" key="1">
    <source>
        <dbReference type="EMBL" id="OMJ67135.1"/>
    </source>
</evidence>
<accession>A0A1R2ARR2</accession>
<comment type="caution">
    <text evidence="1">The sequence shown here is derived from an EMBL/GenBank/DDBJ whole genome shotgun (WGS) entry which is preliminary data.</text>
</comment>
<organism evidence="1 2">
    <name type="scientific">Stentor coeruleus</name>
    <dbReference type="NCBI Taxonomy" id="5963"/>
    <lineage>
        <taxon>Eukaryota</taxon>
        <taxon>Sar</taxon>
        <taxon>Alveolata</taxon>
        <taxon>Ciliophora</taxon>
        <taxon>Postciliodesmatophora</taxon>
        <taxon>Heterotrichea</taxon>
        <taxon>Heterotrichida</taxon>
        <taxon>Stentoridae</taxon>
        <taxon>Stentor</taxon>
    </lineage>
</organism>
<dbReference type="EMBL" id="MPUH01001558">
    <property type="protein sequence ID" value="OMJ67135.1"/>
    <property type="molecule type" value="Genomic_DNA"/>
</dbReference>